<accession>A0AAV8TFH4</accession>
<evidence type="ECO:0000256" key="3">
    <source>
        <dbReference type="ARBA" id="ARBA00023295"/>
    </source>
</evidence>
<protein>
    <recommendedName>
        <fullName evidence="6">Glycoside hydrolase family 5 domain-containing protein</fullName>
    </recommendedName>
</protein>
<dbReference type="SUPFAM" id="SSF51445">
    <property type="entry name" value="(Trans)glycosidases"/>
    <property type="match status" value="1"/>
</dbReference>
<dbReference type="Proteomes" id="UP001159364">
    <property type="component" value="Linkage Group LG05"/>
</dbReference>
<comment type="similarity">
    <text evidence="1 4">Belongs to the glycosyl hydrolase 5 (cellulase A) family.</text>
</comment>
<dbReference type="AlphaFoldDB" id="A0AAV8TFH4"/>
<gene>
    <name evidence="7" type="ORF">K2173_010273</name>
</gene>
<dbReference type="GO" id="GO:0000272">
    <property type="term" value="P:polysaccharide catabolic process"/>
    <property type="evidence" value="ECO:0007669"/>
    <property type="project" value="InterPro"/>
</dbReference>
<dbReference type="InterPro" id="IPR017853">
    <property type="entry name" value="GH"/>
</dbReference>
<dbReference type="GO" id="GO:0004553">
    <property type="term" value="F:hydrolase activity, hydrolyzing O-glycosyl compounds"/>
    <property type="evidence" value="ECO:0007669"/>
    <property type="project" value="InterPro"/>
</dbReference>
<proteinExistence type="inferred from homology"/>
<evidence type="ECO:0000256" key="4">
    <source>
        <dbReference type="RuleBase" id="RU361153"/>
    </source>
</evidence>
<name>A0AAV8TFH4_9ROSI</name>
<keyword evidence="2 4" id="KW-0378">Hydrolase</keyword>
<evidence type="ECO:0000256" key="2">
    <source>
        <dbReference type="ARBA" id="ARBA00022801"/>
    </source>
</evidence>
<dbReference type="Gene3D" id="3.20.20.80">
    <property type="entry name" value="Glycosidases"/>
    <property type="match status" value="1"/>
</dbReference>
<dbReference type="EMBL" id="JAIWQS010000005">
    <property type="protein sequence ID" value="KAJ8764808.1"/>
    <property type="molecule type" value="Genomic_DNA"/>
</dbReference>
<keyword evidence="8" id="KW-1185">Reference proteome</keyword>
<feature type="domain" description="Glycoside hydrolase family 5" evidence="6">
    <location>
        <begin position="71"/>
        <end position="352"/>
    </location>
</feature>
<dbReference type="PANTHER" id="PTHR31263:SF0">
    <property type="entry name" value="CELLULASE FAMILY PROTEIN (AFU_ORTHOLOGUE AFUA_5G14560)"/>
    <property type="match status" value="1"/>
</dbReference>
<reference evidence="7 8" key="1">
    <citation type="submission" date="2021-09" db="EMBL/GenBank/DDBJ databases">
        <title>Genomic insights and catalytic innovation underlie evolution of tropane alkaloids biosynthesis.</title>
        <authorList>
            <person name="Wang Y.-J."/>
            <person name="Tian T."/>
            <person name="Huang J.-P."/>
            <person name="Huang S.-X."/>
        </authorList>
    </citation>
    <scope>NUCLEOTIDE SEQUENCE [LARGE SCALE GENOMIC DNA]</scope>
    <source>
        <strain evidence="7">KIB-2018</strain>
        <tissue evidence="7">Leaf</tissue>
    </source>
</reference>
<dbReference type="Pfam" id="PF00150">
    <property type="entry name" value="Cellulase"/>
    <property type="match status" value="1"/>
</dbReference>
<evidence type="ECO:0000256" key="5">
    <source>
        <dbReference type="SAM" id="SignalP"/>
    </source>
</evidence>
<keyword evidence="5" id="KW-0732">Signal</keyword>
<dbReference type="PROSITE" id="PS51257">
    <property type="entry name" value="PROKAR_LIPOPROTEIN"/>
    <property type="match status" value="1"/>
</dbReference>
<feature type="signal peptide" evidence="5">
    <location>
        <begin position="1"/>
        <end position="20"/>
    </location>
</feature>
<dbReference type="InterPro" id="IPR001547">
    <property type="entry name" value="Glyco_hydro_5"/>
</dbReference>
<evidence type="ECO:0000313" key="8">
    <source>
        <dbReference type="Proteomes" id="UP001159364"/>
    </source>
</evidence>
<comment type="caution">
    <text evidence="7">The sequence shown here is derived from an EMBL/GenBank/DDBJ whole genome shotgun (WGS) entry which is preliminary data.</text>
</comment>
<evidence type="ECO:0000256" key="1">
    <source>
        <dbReference type="ARBA" id="ARBA00005641"/>
    </source>
</evidence>
<dbReference type="SUPFAM" id="SSF50370">
    <property type="entry name" value="Ricin B-like lectins"/>
    <property type="match status" value="1"/>
</dbReference>
<evidence type="ECO:0000313" key="7">
    <source>
        <dbReference type="EMBL" id="KAJ8764808.1"/>
    </source>
</evidence>
<organism evidence="7 8">
    <name type="scientific">Erythroxylum novogranatense</name>
    <dbReference type="NCBI Taxonomy" id="1862640"/>
    <lineage>
        <taxon>Eukaryota</taxon>
        <taxon>Viridiplantae</taxon>
        <taxon>Streptophyta</taxon>
        <taxon>Embryophyta</taxon>
        <taxon>Tracheophyta</taxon>
        <taxon>Spermatophyta</taxon>
        <taxon>Magnoliopsida</taxon>
        <taxon>eudicotyledons</taxon>
        <taxon>Gunneridae</taxon>
        <taxon>Pentapetalae</taxon>
        <taxon>rosids</taxon>
        <taxon>fabids</taxon>
        <taxon>Malpighiales</taxon>
        <taxon>Erythroxylaceae</taxon>
        <taxon>Erythroxylum</taxon>
    </lineage>
</organism>
<dbReference type="InterPro" id="IPR035992">
    <property type="entry name" value="Ricin_B-like_lectins"/>
</dbReference>
<dbReference type="PANTHER" id="PTHR31263">
    <property type="entry name" value="CELLULASE FAMILY PROTEIN (AFU_ORTHOLOGUE AFUA_5G14560)"/>
    <property type="match status" value="1"/>
</dbReference>
<evidence type="ECO:0000259" key="6">
    <source>
        <dbReference type="Pfam" id="PF00150"/>
    </source>
</evidence>
<keyword evidence="3 4" id="KW-0326">Glycosidase</keyword>
<feature type="chain" id="PRO_5043854941" description="Glycoside hydrolase family 5 domain-containing protein" evidence="5">
    <location>
        <begin position="21"/>
        <end position="540"/>
    </location>
</feature>
<sequence>MKRKGSLAIFLLSLFLYVVACGCFPLETKNRWILDKKSGQRVKLHCANWPSHMETMLAEGLHKQPLEYIVAQLVVKQQFNCVRFTFSTYMWTKANYRKRTVAESFDLLNLTEAKAGIAKNNPQFLNMTSVQAYEAVVDELGRHDLMVVIDNHVSKPEWCCSENDGNGFPGDKYVHRQEWLRGLLMAASHFRGKHQVVGIGMRNEPRGPFSNPDDWLRYFTEGAKQVHRANPDILVIIAGLSYAQDFTFLKKKPMKLDIDNKLVLESHWYPWSWGHNKYWRQQDMNKICPQLTQFYIDQCAFVNTGDNAVPLFLGEFGLKQSEEVPSDHDHWFSCILAFAADIDVDWGFWALQGGYYFRQGKVDMDETFGVADHEWRSLRNPKVEKRLQLVKRKNIDPASTNPMSYIMFHPQSGSCVQHRNDSTVYADNCHTFSRWNYDAESGQIKLDSTDLCLNVVGDGLPPVLSHCTCEHSRWKPLSDSKLMLGSKDKNGEYLCLHMDDRDCPTILTRKCIGIDHCSGSREDENEDPTAQWFKLVKTNT</sequence>